<gene>
    <name evidence="2" type="ORF">KOR42_37720</name>
</gene>
<dbReference type="EMBL" id="SIHI01000016">
    <property type="protein sequence ID" value="TWT49954.1"/>
    <property type="molecule type" value="Genomic_DNA"/>
</dbReference>
<accession>A0A5C5WGN9</accession>
<dbReference type="Proteomes" id="UP000317243">
    <property type="component" value="Unassembled WGS sequence"/>
</dbReference>
<keyword evidence="3" id="KW-1185">Reference proteome</keyword>
<organism evidence="2 3">
    <name type="scientific">Thalassoglobus neptunius</name>
    <dbReference type="NCBI Taxonomy" id="1938619"/>
    <lineage>
        <taxon>Bacteria</taxon>
        <taxon>Pseudomonadati</taxon>
        <taxon>Planctomycetota</taxon>
        <taxon>Planctomycetia</taxon>
        <taxon>Planctomycetales</taxon>
        <taxon>Planctomycetaceae</taxon>
        <taxon>Thalassoglobus</taxon>
    </lineage>
</organism>
<dbReference type="OrthoDB" id="252714at2"/>
<protein>
    <submittedName>
        <fullName evidence="2">Uncharacterized protein</fullName>
    </submittedName>
</protein>
<feature type="compositionally biased region" description="Polar residues" evidence="1">
    <location>
        <begin position="1"/>
        <end position="11"/>
    </location>
</feature>
<feature type="region of interest" description="Disordered" evidence="1">
    <location>
        <begin position="1"/>
        <end position="26"/>
    </location>
</feature>
<comment type="caution">
    <text evidence="2">The sequence shown here is derived from an EMBL/GenBank/DDBJ whole genome shotgun (WGS) entry which is preliminary data.</text>
</comment>
<proteinExistence type="predicted"/>
<evidence type="ECO:0000313" key="3">
    <source>
        <dbReference type="Proteomes" id="UP000317243"/>
    </source>
</evidence>
<dbReference type="RefSeq" id="WP_146511203.1">
    <property type="nucleotide sequence ID" value="NZ_SIHI01000016.1"/>
</dbReference>
<sequence>MSFIQHRSATSLREDGGEGTKTAAATSTQLDQHLNIARYGSFLLTDAIRPAFDLQVVPSAGWRKDVYRDAETQIDVPVIMAAESRENLFDLFLDLLDPLGDEVDVVLETSHNSHLGKHDDLYRESIDLPILKSLLYEYEDVLLNDGCAGIAILNPRIPMEVQFDEHKLLMMYGHDLNPFIEVLESHHLFASDTIRFVTEAEHIHSTTDEYTNRFESLKMQLGVEHGESAV</sequence>
<dbReference type="AlphaFoldDB" id="A0A5C5WGN9"/>
<evidence type="ECO:0000313" key="2">
    <source>
        <dbReference type="EMBL" id="TWT49954.1"/>
    </source>
</evidence>
<reference evidence="2 3" key="1">
    <citation type="submission" date="2019-02" db="EMBL/GenBank/DDBJ databases">
        <title>Deep-cultivation of Planctomycetes and their phenomic and genomic characterization uncovers novel biology.</title>
        <authorList>
            <person name="Wiegand S."/>
            <person name="Jogler M."/>
            <person name="Boedeker C."/>
            <person name="Pinto D."/>
            <person name="Vollmers J."/>
            <person name="Rivas-Marin E."/>
            <person name="Kohn T."/>
            <person name="Peeters S.H."/>
            <person name="Heuer A."/>
            <person name="Rast P."/>
            <person name="Oberbeckmann S."/>
            <person name="Bunk B."/>
            <person name="Jeske O."/>
            <person name="Meyerdierks A."/>
            <person name="Storesund J.E."/>
            <person name="Kallscheuer N."/>
            <person name="Luecker S."/>
            <person name="Lage O.M."/>
            <person name="Pohl T."/>
            <person name="Merkel B.J."/>
            <person name="Hornburger P."/>
            <person name="Mueller R.-W."/>
            <person name="Bruemmer F."/>
            <person name="Labrenz M."/>
            <person name="Spormann A.M."/>
            <person name="Op Den Camp H."/>
            <person name="Overmann J."/>
            <person name="Amann R."/>
            <person name="Jetten M.S.M."/>
            <person name="Mascher T."/>
            <person name="Medema M.H."/>
            <person name="Devos D.P."/>
            <person name="Kaster A.-K."/>
            <person name="Ovreas L."/>
            <person name="Rohde M."/>
            <person name="Galperin M.Y."/>
            <person name="Jogler C."/>
        </authorList>
    </citation>
    <scope>NUCLEOTIDE SEQUENCE [LARGE SCALE GENOMIC DNA]</scope>
    <source>
        <strain evidence="2 3">KOR42</strain>
    </source>
</reference>
<evidence type="ECO:0000256" key="1">
    <source>
        <dbReference type="SAM" id="MobiDB-lite"/>
    </source>
</evidence>
<name>A0A5C5WGN9_9PLAN</name>